<evidence type="ECO:0000256" key="1">
    <source>
        <dbReference type="SAM" id="MobiDB-lite"/>
    </source>
</evidence>
<keyword evidence="2" id="KW-1133">Transmembrane helix</keyword>
<reference evidence="3 4" key="1">
    <citation type="submission" date="2019-07" db="EMBL/GenBank/DDBJ databases">
        <authorList>
            <person name="Li J."/>
        </authorList>
    </citation>
    <scope>NUCLEOTIDE SEQUENCE [LARGE SCALE GENOMIC DNA]</scope>
    <source>
        <strain evidence="3 4">TKL69</strain>
    </source>
</reference>
<name>A0A516KGN7_9BACI</name>
<evidence type="ECO:0000313" key="3">
    <source>
        <dbReference type="EMBL" id="QDP40568.1"/>
    </source>
</evidence>
<feature type="region of interest" description="Disordered" evidence="1">
    <location>
        <begin position="34"/>
        <end position="69"/>
    </location>
</feature>
<dbReference type="InterPro" id="IPR038503">
    <property type="entry name" value="SpoIIIAH_sf"/>
</dbReference>
<dbReference type="Pfam" id="PF12685">
    <property type="entry name" value="SpoIIIAH"/>
    <property type="match status" value="1"/>
</dbReference>
<evidence type="ECO:0000313" key="4">
    <source>
        <dbReference type="Proteomes" id="UP000315215"/>
    </source>
</evidence>
<dbReference type="Proteomes" id="UP000315215">
    <property type="component" value="Chromosome"/>
</dbReference>
<gene>
    <name evidence="3" type="ORF">FN924_10430</name>
</gene>
<organism evidence="3 4">
    <name type="scientific">Radiobacillus deserti</name>
    <dbReference type="NCBI Taxonomy" id="2594883"/>
    <lineage>
        <taxon>Bacteria</taxon>
        <taxon>Bacillati</taxon>
        <taxon>Bacillota</taxon>
        <taxon>Bacilli</taxon>
        <taxon>Bacillales</taxon>
        <taxon>Bacillaceae</taxon>
        <taxon>Radiobacillus</taxon>
    </lineage>
</organism>
<evidence type="ECO:0000256" key="2">
    <source>
        <dbReference type="SAM" id="Phobius"/>
    </source>
</evidence>
<dbReference type="Gene3D" id="1.10.287.4300">
    <property type="entry name" value="Stage III sporulation protein AH-like"/>
    <property type="match status" value="1"/>
</dbReference>
<dbReference type="EMBL" id="CP041666">
    <property type="protein sequence ID" value="QDP40568.1"/>
    <property type="molecule type" value="Genomic_DNA"/>
</dbReference>
<feature type="region of interest" description="Disordered" evidence="1">
    <location>
        <begin position="83"/>
        <end position="106"/>
    </location>
</feature>
<sequence length="185" mass="20656">MLKKQTIWLLTMLSLMIVLSVYYMSSPSGDQLTLLTDNDNGETAIADPSSDEASGEKGTGDTTGTEMTDSELFTSIRMEITEQRSEKRAQLEEVVASSSSTTEEKNKAMEEMDQLEAMEAKEKILEESIMAENGYEDVLVRSEDGEVFVQVRAEEMSKTEANNIIKMVEDEFGRVPVEVKYHSVS</sequence>
<accession>A0A516KGN7</accession>
<dbReference type="OrthoDB" id="2939102at2"/>
<dbReference type="InterPro" id="IPR024232">
    <property type="entry name" value="SpoIIIAH"/>
</dbReference>
<keyword evidence="4" id="KW-1185">Reference proteome</keyword>
<proteinExistence type="predicted"/>
<protein>
    <submittedName>
        <fullName evidence="3">SpoIIIAH-like family protein</fullName>
    </submittedName>
</protein>
<feature type="transmembrane region" description="Helical" evidence="2">
    <location>
        <begin position="7"/>
        <end position="25"/>
    </location>
</feature>
<dbReference type="AlphaFoldDB" id="A0A516KGN7"/>
<dbReference type="KEGG" id="aqt:FN924_10430"/>
<feature type="compositionally biased region" description="Low complexity" evidence="1">
    <location>
        <begin position="92"/>
        <end position="101"/>
    </location>
</feature>
<keyword evidence="2" id="KW-0472">Membrane</keyword>
<keyword evidence="2" id="KW-0812">Transmembrane</keyword>
<dbReference type="RefSeq" id="WP_143894267.1">
    <property type="nucleotide sequence ID" value="NZ_CP041666.1"/>
</dbReference>